<protein>
    <submittedName>
        <fullName evidence="3">CLUMA_CG006075, isoform A</fullName>
    </submittedName>
</protein>
<sequence length="98" mass="11414">MKLYLALAFLALMLASTNAQIDCTEEFFRVSRANLDETDCHLFFVCMIGRRVDFLCDEGTIFDPERIECRTSYPDTCEYAMDIVPYEAKKIDFDFLLN</sequence>
<name>A0A1J1I0Z9_9DIPT</name>
<evidence type="ECO:0000313" key="4">
    <source>
        <dbReference type="Proteomes" id="UP000183832"/>
    </source>
</evidence>
<feature type="chain" id="PRO_5012768915" evidence="1">
    <location>
        <begin position="20"/>
        <end position="98"/>
    </location>
</feature>
<accession>A0A1J1I0Z9</accession>
<organism evidence="3 4">
    <name type="scientific">Clunio marinus</name>
    <dbReference type="NCBI Taxonomy" id="568069"/>
    <lineage>
        <taxon>Eukaryota</taxon>
        <taxon>Metazoa</taxon>
        <taxon>Ecdysozoa</taxon>
        <taxon>Arthropoda</taxon>
        <taxon>Hexapoda</taxon>
        <taxon>Insecta</taxon>
        <taxon>Pterygota</taxon>
        <taxon>Neoptera</taxon>
        <taxon>Endopterygota</taxon>
        <taxon>Diptera</taxon>
        <taxon>Nematocera</taxon>
        <taxon>Chironomoidea</taxon>
        <taxon>Chironomidae</taxon>
        <taxon>Clunio</taxon>
    </lineage>
</organism>
<feature type="signal peptide" evidence="1">
    <location>
        <begin position="1"/>
        <end position="19"/>
    </location>
</feature>
<dbReference type="OrthoDB" id="6020543at2759"/>
<dbReference type="Proteomes" id="UP000183832">
    <property type="component" value="Unassembled WGS sequence"/>
</dbReference>
<dbReference type="EMBL" id="CVRI01000030">
    <property type="protein sequence ID" value="CRK92518.1"/>
    <property type="molecule type" value="Genomic_DNA"/>
</dbReference>
<keyword evidence="1" id="KW-0732">Signal</keyword>
<dbReference type="AlphaFoldDB" id="A0A1J1I0Z9"/>
<feature type="domain" description="Chitin-binding type-2" evidence="2">
    <location>
        <begin position="20"/>
        <end position="79"/>
    </location>
</feature>
<dbReference type="InterPro" id="IPR002557">
    <property type="entry name" value="Chitin-bd_dom"/>
</dbReference>
<evidence type="ECO:0000313" key="3">
    <source>
        <dbReference type="EMBL" id="CRK92518.1"/>
    </source>
</evidence>
<dbReference type="InterPro" id="IPR036508">
    <property type="entry name" value="Chitin-bd_dom_sf"/>
</dbReference>
<dbReference type="PROSITE" id="PS50940">
    <property type="entry name" value="CHIT_BIND_II"/>
    <property type="match status" value="1"/>
</dbReference>
<dbReference type="Pfam" id="PF01607">
    <property type="entry name" value="CBM_14"/>
    <property type="match status" value="1"/>
</dbReference>
<dbReference type="GO" id="GO:0005576">
    <property type="term" value="C:extracellular region"/>
    <property type="evidence" value="ECO:0007669"/>
    <property type="project" value="InterPro"/>
</dbReference>
<evidence type="ECO:0000259" key="2">
    <source>
        <dbReference type="PROSITE" id="PS50940"/>
    </source>
</evidence>
<dbReference type="Gene3D" id="2.170.140.10">
    <property type="entry name" value="Chitin binding domain"/>
    <property type="match status" value="1"/>
</dbReference>
<proteinExistence type="predicted"/>
<evidence type="ECO:0000256" key="1">
    <source>
        <dbReference type="SAM" id="SignalP"/>
    </source>
</evidence>
<gene>
    <name evidence="3" type="ORF">CLUMA_CG006075</name>
</gene>
<reference evidence="3 4" key="1">
    <citation type="submission" date="2015-04" db="EMBL/GenBank/DDBJ databases">
        <authorList>
            <person name="Syromyatnikov M.Y."/>
            <person name="Popov V.N."/>
        </authorList>
    </citation>
    <scope>NUCLEOTIDE SEQUENCE [LARGE SCALE GENOMIC DNA]</scope>
</reference>
<dbReference type="SMART" id="SM00494">
    <property type="entry name" value="ChtBD2"/>
    <property type="match status" value="1"/>
</dbReference>
<keyword evidence="4" id="KW-1185">Reference proteome</keyword>
<dbReference type="SUPFAM" id="SSF57625">
    <property type="entry name" value="Invertebrate chitin-binding proteins"/>
    <property type="match status" value="1"/>
</dbReference>
<dbReference type="GO" id="GO:0008061">
    <property type="term" value="F:chitin binding"/>
    <property type="evidence" value="ECO:0007669"/>
    <property type="project" value="InterPro"/>
</dbReference>